<sequence>MLLDTHLINTKTSTRYVLTVGRIFTQIDFPGNKLRDSFWKIHVSSSLNNYLTILRICKKYLITQNVDFKYVNKMATAFDFMNSQTVMGNAGKLITIYPTSIAQATTIMDHLSYKLKNFAGPEILTDMPYKESKCVFYRFGQINRPKNGLNIIYGPNKSQFIDNREPIFKIPVWINNPFPIPINNTGTELRQKYMLQGIIKRNNSGNVYLGYRLSDHQKVIVKEARKYILNNDGSFKTENRESEFSISLGLRRKGLTFIPLPIERISEKFSIFFVYKLNPHLSLNDYPSTQSPLIVPNWRKSLKEVLKISLSLTKQLDILHKNGFENIDVSDLNISWDGHKTAFLDLDSLQRKGEKSYIKTQIYWQTNFAQYNNQDRDFKRVAMLFLYLIGDQNYFLSLTNNFDKSYHLLTHWALQIGTNPSIFEFLVFIMQKRQLSAPLIERKITDSINFLTNEKNDTLSATDQKKKIQQIVYRAVLLEKVVFPGTQKPLSSLIDEISSNKAAVTHFLQTKLSNDRFAALNIGLSGLAGIIYLIDQLRDDNLRPIFDKIILSIRQRMVSIQGRKYVKMYKSINSPISPYLSDGFAGLAIVTSNLTFLDKDSFDFCSYANNLPVCFSKSAGLWDGLSGIALALLSEYLNSSKPDPKLLVCAEKCLNNALDFLLAQNSQLYFDDFHKYKLTSNYSRGPQSFYDVIAVYLNIKN</sequence>
<reference evidence="2" key="1">
    <citation type="submission" date="2019-01" db="EMBL/GenBank/DDBJ databases">
        <title>Oenococcus sicerae UCMA17102.</title>
        <authorList>
            <person name="Cousin F.J."/>
            <person name="Le Guellec R."/>
            <person name="Cretenet M."/>
        </authorList>
    </citation>
    <scope>NUCLEOTIDE SEQUENCE</scope>
    <source>
        <strain evidence="2">UCMA17102</strain>
    </source>
</reference>
<gene>
    <name evidence="2" type="ORF">EVC35_06140</name>
</gene>
<evidence type="ECO:0000313" key="3">
    <source>
        <dbReference type="Proteomes" id="UP001167919"/>
    </source>
</evidence>
<name>A0AAJ1RD69_9LACO</name>
<dbReference type="RefSeq" id="WP_301711252.1">
    <property type="nucleotide sequence ID" value="NZ_SDWY01000003.1"/>
</dbReference>
<accession>A0AAJ1RD69</accession>
<dbReference type="SUPFAM" id="SSF56112">
    <property type="entry name" value="Protein kinase-like (PK-like)"/>
    <property type="match status" value="1"/>
</dbReference>
<evidence type="ECO:0000313" key="2">
    <source>
        <dbReference type="EMBL" id="MDN6900582.1"/>
    </source>
</evidence>
<dbReference type="EMBL" id="SDWY01000003">
    <property type="protein sequence ID" value="MDN6900582.1"/>
    <property type="molecule type" value="Genomic_DNA"/>
</dbReference>
<evidence type="ECO:0000259" key="1">
    <source>
        <dbReference type="Pfam" id="PF25816"/>
    </source>
</evidence>
<protein>
    <recommendedName>
        <fullName evidence="1">RamC N-terminal domain-containing protein</fullName>
    </recommendedName>
</protein>
<dbReference type="AlphaFoldDB" id="A0AAJ1RD69"/>
<feature type="domain" description="RamC N-terminal" evidence="1">
    <location>
        <begin position="10"/>
        <end position="180"/>
    </location>
</feature>
<dbReference type="Pfam" id="PF25816">
    <property type="entry name" value="RamC_N"/>
    <property type="match status" value="1"/>
</dbReference>
<organism evidence="2 3">
    <name type="scientific">Oenococcus sicerae</name>
    <dbReference type="NCBI Taxonomy" id="2203724"/>
    <lineage>
        <taxon>Bacteria</taxon>
        <taxon>Bacillati</taxon>
        <taxon>Bacillota</taxon>
        <taxon>Bacilli</taxon>
        <taxon>Lactobacillales</taxon>
        <taxon>Lactobacillaceae</taxon>
        <taxon>Oenococcus</taxon>
    </lineage>
</organism>
<dbReference type="InterPro" id="IPR057929">
    <property type="entry name" value="RamC_N"/>
</dbReference>
<proteinExistence type="predicted"/>
<dbReference type="Proteomes" id="UP001167919">
    <property type="component" value="Unassembled WGS sequence"/>
</dbReference>
<comment type="caution">
    <text evidence="2">The sequence shown here is derived from an EMBL/GenBank/DDBJ whole genome shotgun (WGS) entry which is preliminary data.</text>
</comment>
<dbReference type="InterPro" id="IPR011009">
    <property type="entry name" value="Kinase-like_dom_sf"/>
</dbReference>